<accession>A0A0C2Z369</accession>
<evidence type="ECO:0000313" key="2">
    <source>
        <dbReference type="Proteomes" id="UP000053989"/>
    </source>
</evidence>
<dbReference type="Proteomes" id="UP000053989">
    <property type="component" value="Unassembled WGS sequence"/>
</dbReference>
<keyword evidence="2" id="KW-1185">Reference proteome</keyword>
<proteinExistence type="predicted"/>
<dbReference type="HOGENOM" id="CLU_2321706_0_0_1"/>
<dbReference type="EMBL" id="KN822118">
    <property type="protein sequence ID" value="KIM56363.1"/>
    <property type="molecule type" value="Genomic_DNA"/>
</dbReference>
<organism evidence="1 2">
    <name type="scientific">Scleroderma citrinum Foug A</name>
    <dbReference type="NCBI Taxonomy" id="1036808"/>
    <lineage>
        <taxon>Eukaryota</taxon>
        <taxon>Fungi</taxon>
        <taxon>Dikarya</taxon>
        <taxon>Basidiomycota</taxon>
        <taxon>Agaricomycotina</taxon>
        <taxon>Agaricomycetes</taxon>
        <taxon>Agaricomycetidae</taxon>
        <taxon>Boletales</taxon>
        <taxon>Sclerodermatineae</taxon>
        <taxon>Sclerodermataceae</taxon>
        <taxon>Scleroderma</taxon>
    </lineage>
</organism>
<name>A0A0C2Z369_9AGAM</name>
<evidence type="ECO:0000313" key="1">
    <source>
        <dbReference type="EMBL" id="KIM56363.1"/>
    </source>
</evidence>
<reference evidence="1 2" key="1">
    <citation type="submission" date="2014-04" db="EMBL/GenBank/DDBJ databases">
        <authorList>
            <consortium name="DOE Joint Genome Institute"/>
            <person name="Kuo A."/>
            <person name="Kohler A."/>
            <person name="Nagy L.G."/>
            <person name="Floudas D."/>
            <person name="Copeland A."/>
            <person name="Barry K.W."/>
            <person name="Cichocki N."/>
            <person name="Veneault-Fourrey C."/>
            <person name="LaButti K."/>
            <person name="Lindquist E.A."/>
            <person name="Lipzen A."/>
            <person name="Lundell T."/>
            <person name="Morin E."/>
            <person name="Murat C."/>
            <person name="Sun H."/>
            <person name="Tunlid A."/>
            <person name="Henrissat B."/>
            <person name="Grigoriev I.V."/>
            <person name="Hibbett D.S."/>
            <person name="Martin F."/>
            <person name="Nordberg H.P."/>
            <person name="Cantor M.N."/>
            <person name="Hua S.X."/>
        </authorList>
    </citation>
    <scope>NUCLEOTIDE SEQUENCE [LARGE SCALE GENOMIC DNA]</scope>
    <source>
        <strain evidence="1 2">Foug A</strain>
    </source>
</reference>
<gene>
    <name evidence="1" type="ORF">SCLCIDRAFT_244094</name>
</gene>
<protein>
    <submittedName>
        <fullName evidence="1">Uncharacterized protein</fullName>
    </submittedName>
</protein>
<dbReference type="InParanoid" id="A0A0C2Z369"/>
<reference evidence="2" key="2">
    <citation type="submission" date="2015-01" db="EMBL/GenBank/DDBJ databases">
        <title>Evolutionary Origins and Diversification of the Mycorrhizal Mutualists.</title>
        <authorList>
            <consortium name="DOE Joint Genome Institute"/>
            <consortium name="Mycorrhizal Genomics Consortium"/>
            <person name="Kohler A."/>
            <person name="Kuo A."/>
            <person name="Nagy L.G."/>
            <person name="Floudas D."/>
            <person name="Copeland A."/>
            <person name="Barry K.W."/>
            <person name="Cichocki N."/>
            <person name="Veneault-Fourrey C."/>
            <person name="LaButti K."/>
            <person name="Lindquist E.A."/>
            <person name="Lipzen A."/>
            <person name="Lundell T."/>
            <person name="Morin E."/>
            <person name="Murat C."/>
            <person name="Riley R."/>
            <person name="Ohm R."/>
            <person name="Sun H."/>
            <person name="Tunlid A."/>
            <person name="Henrissat B."/>
            <person name="Grigoriev I.V."/>
            <person name="Hibbett D.S."/>
            <person name="Martin F."/>
        </authorList>
    </citation>
    <scope>NUCLEOTIDE SEQUENCE [LARGE SCALE GENOMIC DNA]</scope>
    <source>
        <strain evidence="2">Foug A</strain>
    </source>
</reference>
<dbReference type="AlphaFoldDB" id="A0A0C2Z369"/>
<sequence length="99" mass="11611">MPHERNRITTSLRPLHLARGYARMIQGAHCQNIFRFESRPFMLSEASAIRNRLTREGECHTPQDLTPVLALIQLWAIIKATHPPWASYCMERHLHRRKA</sequence>